<evidence type="ECO:0000313" key="3">
    <source>
        <dbReference type="RefSeq" id="XP_010242870.2"/>
    </source>
</evidence>
<proteinExistence type="predicted"/>
<evidence type="ECO:0000313" key="2">
    <source>
        <dbReference type="Proteomes" id="UP000189703"/>
    </source>
</evidence>
<feature type="region of interest" description="Disordered" evidence="1">
    <location>
        <begin position="49"/>
        <end position="116"/>
    </location>
</feature>
<dbReference type="AlphaFoldDB" id="A0A1U7Z5W6"/>
<feature type="region of interest" description="Disordered" evidence="1">
    <location>
        <begin position="238"/>
        <end position="300"/>
    </location>
</feature>
<feature type="compositionally biased region" description="Basic and acidic residues" evidence="1">
    <location>
        <begin position="62"/>
        <end position="78"/>
    </location>
</feature>
<dbReference type="OMA" id="PYNLGVN"/>
<accession>A0A1U7Z5W6</accession>
<dbReference type="eggNOG" id="ENOG502RZB1">
    <property type="taxonomic scope" value="Eukaryota"/>
</dbReference>
<dbReference type="Proteomes" id="UP000189703">
    <property type="component" value="Unplaced"/>
</dbReference>
<organism evidence="2 3">
    <name type="scientific">Nelumbo nucifera</name>
    <name type="common">Sacred lotus</name>
    <dbReference type="NCBI Taxonomy" id="4432"/>
    <lineage>
        <taxon>Eukaryota</taxon>
        <taxon>Viridiplantae</taxon>
        <taxon>Streptophyta</taxon>
        <taxon>Embryophyta</taxon>
        <taxon>Tracheophyta</taxon>
        <taxon>Spermatophyta</taxon>
        <taxon>Magnoliopsida</taxon>
        <taxon>Proteales</taxon>
        <taxon>Nelumbonaceae</taxon>
        <taxon>Nelumbo</taxon>
    </lineage>
</organism>
<dbReference type="KEGG" id="nnu:104587109"/>
<dbReference type="PANTHER" id="PTHR37259:SF2">
    <property type="entry name" value="OS07G0474300 PROTEIN"/>
    <property type="match status" value="1"/>
</dbReference>
<gene>
    <name evidence="3" type="primary">LOC104587109</name>
</gene>
<dbReference type="OrthoDB" id="784446at2759"/>
<feature type="compositionally biased region" description="Polar residues" evidence="1">
    <location>
        <begin position="253"/>
        <end position="266"/>
    </location>
</feature>
<evidence type="ECO:0000256" key="1">
    <source>
        <dbReference type="SAM" id="MobiDB-lite"/>
    </source>
</evidence>
<sequence>MLTVSLVERRQEASLGFRILTTIGHLTHFLNRRVLSTLGLEYDRWRRSTPHLNRRPPVHHPLHTDQPKPESRLEERQVLTRLRHQKRRQNNPILLPASMFKTKSPSDCKPPLAEPSRPRRILRSTACSVQTPLASLTRTQDSNRLWGVEDSQIRPEYQSMSCEFRALAKMVEQEFGNRNLYSPAFAGTVGGSLFERGRFYDEYSARRNERLKRKKGGETGEERGTVCNLGVNVESGKRRDSKKLGSLRKSVPANFSTGQTESSRYSLRSKENRRPTSSKNSEMSVVDGDRKVGGRRVRKL</sequence>
<keyword evidence="2" id="KW-1185">Reference proteome</keyword>
<dbReference type="FunCoup" id="A0A1U7Z5W6">
    <property type="interactions" value="79"/>
</dbReference>
<dbReference type="RefSeq" id="XP_010242870.2">
    <property type="nucleotide sequence ID" value="XM_010244568.2"/>
</dbReference>
<dbReference type="GeneID" id="104587109"/>
<name>A0A1U7Z5W6_NELNU</name>
<protein>
    <submittedName>
        <fullName evidence="3">Uncharacterized protein LOC104587109</fullName>
    </submittedName>
</protein>
<reference evidence="3" key="1">
    <citation type="submission" date="2025-08" db="UniProtKB">
        <authorList>
            <consortium name="RefSeq"/>
        </authorList>
    </citation>
    <scope>IDENTIFICATION</scope>
</reference>
<feature type="compositionally biased region" description="Basic residues" evidence="1">
    <location>
        <begin position="49"/>
        <end position="61"/>
    </location>
</feature>
<dbReference type="PANTHER" id="PTHR37259">
    <property type="entry name" value="OS07G0474300 PROTEIN"/>
    <property type="match status" value="1"/>
</dbReference>